<organism evidence="1 2">
    <name type="scientific">Zalaria obscura</name>
    <dbReference type="NCBI Taxonomy" id="2024903"/>
    <lineage>
        <taxon>Eukaryota</taxon>
        <taxon>Fungi</taxon>
        <taxon>Dikarya</taxon>
        <taxon>Ascomycota</taxon>
        <taxon>Pezizomycotina</taxon>
        <taxon>Dothideomycetes</taxon>
        <taxon>Dothideomycetidae</taxon>
        <taxon>Dothideales</taxon>
        <taxon>Zalariaceae</taxon>
        <taxon>Zalaria</taxon>
    </lineage>
</organism>
<gene>
    <name evidence="1" type="ORF">M8818_005529</name>
</gene>
<keyword evidence="2" id="KW-1185">Reference proteome</keyword>
<comment type="caution">
    <text evidence="1">The sequence shown here is derived from an EMBL/GenBank/DDBJ whole genome shotgun (WGS) entry which is preliminary data.</text>
</comment>
<evidence type="ECO:0000313" key="2">
    <source>
        <dbReference type="Proteomes" id="UP001320706"/>
    </source>
</evidence>
<accession>A0ACC3S873</accession>
<sequence length="358" mass="40985">MKPISGRLIYNEARRVFRDLNAFVRIQTPWPDAPDHVFREGYVPIIVKGPKAGSFKNHVLNISIDAPGHYELDGSEEKFVIHVDDMGKFCRSWMYSDLSHPPLNPHLRLTLTFRDPYTPEYEEKRIPRALQQKLLSSFWQVKNLRDVVVEGDPKPYPTLVKEMREAMDVPHRSPEKCLLEATELKDKGNKLLTSGNYAGALELYRQAWLAMHVVIVGHERHIHGEAFFNRQLTEPPWKDQHGGNVRLTLRIILVANTVLAYLNMENWAEAKFWGMRTIKIMRTSLGLSEEDGGNPEEEAMTSFPAAATLGKIYYRTALAWKGLDDKSEARRLLRVAAIYLPNDEKVQQEIAACALRLG</sequence>
<protein>
    <submittedName>
        <fullName evidence="1">Uncharacterized protein</fullName>
    </submittedName>
</protein>
<name>A0ACC3S873_9PEZI</name>
<dbReference type="Proteomes" id="UP001320706">
    <property type="component" value="Unassembled WGS sequence"/>
</dbReference>
<reference evidence="1" key="1">
    <citation type="submission" date="2024-02" db="EMBL/GenBank/DDBJ databases">
        <title>Metagenome Assembled Genome of Zalaria obscura JY119.</title>
        <authorList>
            <person name="Vighnesh L."/>
            <person name="Jagadeeshwari U."/>
            <person name="Venkata Ramana C."/>
            <person name="Sasikala C."/>
        </authorList>
    </citation>
    <scope>NUCLEOTIDE SEQUENCE</scope>
    <source>
        <strain evidence="1">JY119</strain>
    </source>
</reference>
<evidence type="ECO:0000313" key="1">
    <source>
        <dbReference type="EMBL" id="KAK8202004.1"/>
    </source>
</evidence>
<proteinExistence type="predicted"/>
<dbReference type="EMBL" id="JAMKPW020000033">
    <property type="protein sequence ID" value="KAK8202004.1"/>
    <property type="molecule type" value="Genomic_DNA"/>
</dbReference>